<dbReference type="InterPro" id="IPR001845">
    <property type="entry name" value="HTH_ArsR_DNA-bd_dom"/>
</dbReference>
<dbReference type="Proteomes" id="UP001375370">
    <property type="component" value="Chromosome"/>
</dbReference>
<dbReference type="RefSeq" id="WP_338739194.1">
    <property type="nucleotide sequence ID" value="NZ_CP146612.1"/>
</dbReference>
<dbReference type="PANTHER" id="PTHR33154">
    <property type="entry name" value="TRANSCRIPTIONAL REGULATOR, ARSR FAMILY"/>
    <property type="match status" value="1"/>
</dbReference>
<dbReference type="InterPro" id="IPR051081">
    <property type="entry name" value="HTH_MetalResp_TranReg"/>
</dbReference>
<reference evidence="5 6" key="1">
    <citation type="submission" date="2024-03" db="EMBL/GenBank/DDBJ databases">
        <title>A Dehalogenimonas Isolated from Estuarine Sediments Dihaloeliminates Chlorinated Alkanes.</title>
        <authorList>
            <person name="Yang Y."/>
            <person name="Wang H."/>
        </authorList>
    </citation>
    <scope>NUCLEOTIDE SEQUENCE [LARGE SCALE GENOMIC DNA]</scope>
    <source>
        <strain evidence="5 6">W</strain>
    </source>
</reference>
<dbReference type="EMBL" id="CP146612">
    <property type="protein sequence ID" value="WWX26228.1"/>
    <property type="molecule type" value="Genomic_DNA"/>
</dbReference>
<evidence type="ECO:0000313" key="5">
    <source>
        <dbReference type="EMBL" id="WWX26228.1"/>
    </source>
</evidence>
<dbReference type="SMART" id="SM00418">
    <property type="entry name" value="HTH_ARSR"/>
    <property type="match status" value="1"/>
</dbReference>
<feature type="domain" description="HTH arsR-type" evidence="4">
    <location>
        <begin position="1"/>
        <end position="88"/>
    </location>
</feature>
<evidence type="ECO:0000256" key="3">
    <source>
        <dbReference type="ARBA" id="ARBA00023163"/>
    </source>
</evidence>
<dbReference type="InterPro" id="IPR011991">
    <property type="entry name" value="ArsR-like_HTH"/>
</dbReference>
<dbReference type="InterPro" id="IPR047796">
    <property type="entry name" value="SdpR-like_repress"/>
</dbReference>
<evidence type="ECO:0000313" key="6">
    <source>
        <dbReference type="Proteomes" id="UP001375370"/>
    </source>
</evidence>
<protein>
    <submittedName>
        <fullName evidence="5">Autorepressor SdpR family transcription factor</fullName>
    </submittedName>
</protein>
<dbReference type="PRINTS" id="PR00778">
    <property type="entry name" value="HTHARSR"/>
</dbReference>
<dbReference type="NCBIfam" id="NF033789">
    <property type="entry name" value="repress_SdpR"/>
    <property type="match status" value="1"/>
</dbReference>
<dbReference type="SUPFAM" id="SSF46785">
    <property type="entry name" value="Winged helix' DNA-binding domain"/>
    <property type="match status" value="1"/>
</dbReference>
<dbReference type="Gene3D" id="1.10.10.10">
    <property type="entry name" value="Winged helix-like DNA-binding domain superfamily/Winged helix DNA-binding domain"/>
    <property type="match status" value="1"/>
</dbReference>
<keyword evidence="1" id="KW-0805">Transcription regulation</keyword>
<dbReference type="InterPro" id="IPR036390">
    <property type="entry name" value="WH_DNA-bd_sf"/>
</dbReference>
<organism evidence="5 6">
    <name type="scientific">Candidatus Dehalogenimonas loeffleri</name>
    <dbReference type="NCBI Taxonomy" id="3127115"/>
    <lineage>
        <taxon>Bacteria</taxon>
        <taxon>Bacillati</taxon>
        <taxon>Chloroflexota</taxon>
        <taxon>Dehalococcoidia</taxon>
        <taxon>Dehalococcoidales</taxon>
        <taxon>Dehalococcoidaceae</taxon>
        <taxon>Dehalogenimonas</taxon>
    </lineage>
</organism>
<dbReference type="PROSITE" id="PS50987">
    <property type="entry name" value="HTH_ARSR_2"/>
    <property type="match status" value="1"/>
</dbReference>
<keyword evidence="3" id="KW-0804">Transcription</keyword>
<accession>A0ABZ2J5P3</accession>
<evidence type="ECO:0000259" key="4">
    <source>
        <dbReference type="PROSITE" id="PS50987"/>
    </source>
</evidence>
<keyword evidence="2" id="KW-0238">DNA-binding</keyword>
<name>A0ABZ2J5P3_9CHLR</name>
<sequence>MTESIFKALADVSRRKILKLLGERPMTAGEIADHFQLAKSTLSGHFNVLKAADLIQEERRGTVIVYSLNASVIDEALSVIMGVLKIGENKGEKRHTDET</sequence>
<proteinExistence type="predicted"/>
<evidence type="ECO:0000256" key="1">
    <source>
        <dbReference type="ARBA" id="ARBA00023015"/>
    </source>
</evidence>
<keyword evidence="6" id="KW-1185">Reference proteome</keyword>
<dbReference type="PANTHER" id="PTHR33154:SF33">
    <property type="entry name" value="TRANSCRIPTIONAL REPRESSOR SDPR"/>
    <property type="match status" value="1"/>
</dbReference>
<gene>
    <name evidence="5" type="ORF">V8247_04460</name>
</gene>
<evidence type="ECO:0000256" key="2">
    <source>
        <dbReference type="ARBA" id="ARBA00023125"/>
    </source>
</evidence>
<dbReference type="CDD" id="cd00090">
    <property type="entry name" value="HTH_ARSR"/>
    <property type="match status" value="1"/>
</dbReference>
<dbReference type="NCBIfam" id="NF033788">
    <property type="entry name" value="HTH_metalloreg"/>
    <property type="match status" value="1"/>
</dbReference>
<dbReference type="InterPro" id="IPR036388">
    <property type="entry name" value="WH-like_DNA-bd_sf"/>
</dbReference>
<dbReference type="Pfam" id="PF01022">
    <property type="entry name" value="HTH_5"/>
    <property type="match status" value="1"/>
</dbReference>